<dbReference type="OrthoDB" id="7457040at2759"/>
<dbReference type="AlphaFoldDB" id="C4YAS2"/>
<evidence type="ECO:0000313" key="2">
    <source>
        <dbReference type="EMBL" id="EEQ41172.1"/>
    </source>
</evidence>
<dbReference type="ESTHER" id="clal4-c4yas2">
    <property type="family name" value="CGI-58_ABHD5_ABHD4"/>
</dbReference>
<sequence>MEAIMSRAHIRPRLSIHQYHSTSGNKPLQAMNLVSASITSMGDPNSEKSSGSNPTSIKLTDSFRDWWISSSYLRSPTQKVAPPNDLIAARERNSTIEYELFRAILSENVYIHPPTEHGLEKAEEHSSPIRGRFLNVELNREESGDFIHEFELKNTSDPSLPPRHIVFIHGYMAAMGYFVKNLEAFATSYGNITIHVIDMPGFGNSARPRFPSDIIKLPRNVTHDQEINRVIRAECWFIDRFEAWRKAREIEQFDLLAHSMGAYLSSCYIMKYNLRPDGKKIVHKFIIISPMGTESSEVSLINNSKLQYNHHEEGGDPLREIITSQDFAEGSREDEVTKIWEMLGKPKFPRNALLKTLWQWNISPFQVLQLLGPMYSKILSYWSFQRFKNLKANGVGELENGNSDLILKLHEYSYSIFNQYQGSGELAITILINHEILPRLPLCDRGFAEHLQRTGVQTMWMYGDKDWMNQKGGEYCVEKLHKLGDKSAKLEVIKNAGHHVYLDNPADFNSAAIAFLGL</sequence>
<dbReference type="GO" id="GO:0006654">
    <property type="term" value="P:phosphatidic acid biosynthetic process"/>
    <property type="evidence" value="ECO:0007669"/>
    <property type="project" value="TreeGrafter"/>
</dbReference>
<organism evidence="2 3">
    <name type="scientific">Clavispora lusitaniae (strain ATCC 42720)</name>
    <name type="common">Yeast</name>
    <name type="synonym">Candida lusitaniae</name>
    <dbReference type="NCBI Taxonomy" id="306902"/>
    <lineage>
        <taxon>Eukaryota</taxon>
        <taxon>Fungi</taxon>
        <taxon>Dikarya</taxon>
        <taxon>Ascomycota</taxon>
        <taxon>Saccharomycotina</taxon>
        <taxon>Pichiomycetes</taxon>
        <taxon>Metschnikowiaceae</taxon>
        <taxon>Clavispora</taxon>
    </lineage>
</organism>
<reference evidence="2 3" key="1">
    <citation type="journal article" date="2009" name="Nature">
        <title>Evolution of pathogenicity and sexual reproduction in eight Candida genomes.</title>
        <authorList>
            <person name="Butler G."/>
            <person name="Rasmussen M.D."/>
            <person name="Lin M.F."/>
            <person name="Santos M.A."/>
            <person name="Sakthikumar S."/>
            <person name="Munro C.A."/>
            <person name="Rheinbay E."/>
            <person name="Grabherr M."/>
            <person name="Forche A."/>
            <person name="Reedy J.L."/>
            <person name="Agrafioti I."/>
            <person name="Arnaud M.B."/>
            <person name="Bates S."/>
            <person name="Brown A.J."/>
            <person name="Brunke S."/>
            <person name="Costanzo M.C."/>
            <person name="Fitzpatrick D.A."/>
            <person name="de Groot P.W."/>
            <person name="Harris D."/>
            <person name="Hoyer L.L."/>
            <person name="Hube B."/>
            <person name="Klis F.M."/>
            <person name="Kodira C."/>
            <person name="Lennard N."/>
            <person name="Logue M.E."/>
            <person name="Martin R."/>
            <person name="Neiman A.M."/>
            <person name="Nikolaou E."/>
            <person name="Quail M.A."/>
            <person name="Quinn J."/>
            <person name="Santos M.C."/>
            <person name="Schmitzberger F.F."/>
            <person name="Sherlock G."/>
            <person name="Shah P."/>
            <person name="Silverstein K.A."/>
            <person name="Skrzypek M.S."/>
            <person name="Soll D."/>
            <person name="Staggs R."/>
            <person name="Stansfield I."/>
            <person name="Stumpf M.P."/>
            <person name="Sudbery P.E."/>
            <person name="Srikantha T."/>
            <person name="Zeng Q."/>
            <person name="Berman J."/>
            <person name="Berriman M."/>
            <person name="Heitman J."/>
            <person name="Gow N.A."/>
            <person name="Lorenz M.C."/>
            <person name="Birren B.W."/>
            <person name="Kellis M."/>
            <person name="Cuomo C.A."/>
        </authorList>
    </citation>
    <scope>NUCLEOTIDE SEQUENCE [LARGE SCALE GENOMIC DNA]</scope>
    <source>
        <strain evidence="2 3">ATCC 42720</strain>
    </source>
</reference>
<dbReference type="GO" id="GO:0004623">
    <property type="term" value="F:phospholipase A2 activity"/>
    <property type="evidence" value="ECO:0007669"/>
    <property type="project" value="TreeGrafter"/>
</dbReference>
<dbReference type="Gene3D" id="3.40.50.1820">
    <property type="entry name" value="alpha/beta hydrolase"/>
    <property type="match status" value="1"/>
</dbReference>
<dbReference type="Proteomes" id="UP000007703">
    <property type="component" value="Unassembled WGS sequence"/>
</dbReference>
<evidence type="ECO:0000313" key="3">
    <source>
        <dbReference type="Proteomes" id="UP000007703"/>
    </source>
</evidence>
<dbReference type="OMA" id="FNQYQGS"/>
<dbReference type="InParanoid" id="C4YAS2"/>
<dbReference type="GO" id="GO:0035965">
    <property type="term" value="P:cardiolipin acyl-chain remodeling"/>
    <property type="evidence" value="ECO:0007669"/>
    <property type="project" value="TreeGrafter"/>
</dbReference>
<dbReference type="STRING" id="306902.C4YAS2"/>
<accession>C4YAS2</accession>
<dbReference type="EMBL" id="CH408082">
    <property type="protein sequence ID" value="EEQ41172.1"/>
    <property type="molecule type" value="Genomic_DNA"/>
</dbReference>
<dbReference type="InterPro" id="IPR000073">
    <property type="entry name" value="AB_hydrolase_1"/>
</dbReference>
<proteinExistence type="predicted"/>
<dbReference type="GO" id="GO:0042171">
    <property type="term" value="F:lysophosphatidic acid acyltransferase activity"/>
    <property type="evidence" value="ECO:0007669"/>
    <property type="project" value="TreeGrafter"/>
</dbReference>
<dbReference type="PANTHER" id="PTHR42886">
    <property type="entry name" value="RE40534P-RELATED"/>
    <property type="match status" value="1"/>
</dbReference>
<dbReference type="KEGG" id="clu:CLUG_05300"/>
<dbReference type="PANTHER" id="PTHR42886:SF23">
    <property type="entry name" value="1-ACYLGLYCEROL-3-PHOSPHATE O-ACYLTRANSFERASE ICT1-RELATED"/>
    <property type="match status" value="1"/>
</dbReference>
<dbReference type="GO" id="GO:0005743">
    <property type="term" value="C:mitochondrial inner membrane"/>
    <property type="evidence" value="ECO:0007669"/>
    <property type="project" value="TreeGrafter"/>
</dbReference>
<gene>
    <name evidence="2" type="ORF">CLUG_05300</name>
</gene>
<evidence type="ECO:0000259" key="1">
    <source>
        <dbReference type="Pfam" id="PF00561"/>
    </source>
</evidence>
<dbReference type="HOGENOM" id="CLU_017361_3_1_1"/>
<dbReference type="Pfam" id="PF00561">
    <property type="entry name" value="Abhydrolase_1"/>
    <property type="match status" value="1"/>
</dbReference>
<feature type="domain" description="AB hydrolase-1" evidence="1">
    <location>
        <begin position="164"/>
        <end position="505"/>
    </location>
</feature>
<dbReference type="GO" id="GO:0055088">
    <property type="term" value="P:lipid homeostasis"/>
    <property type="evidence" value="ECO:0007669"/>
    <property type="project" value="TreeGrafter"/>
</dbReference>
<dbReference type="GeneID" id="8495336"/>
<dbReference type="SUPFAM" id="SSF53474">
    <property type="entry name" value="alpha/beta-Hydrolases"/>
    <property type="match status" value="1"/>
</dbReference>
<name>C4YAS2_CLAL4</name>
<protein>
    <recommendedName>
        <fullName evidence="1">AB hydrolase-1 domain-containing protein</fullName>
    </recommendedName>
</protein>
<dbReference type="InterPro" id="IPR029058">
    <property type="entry name" value="AB_hydrolase_fold"/>
</dbReference>
<dbReference type="VEuPathDB" id="FungiDB:CLUG_05300"/>